<keyword evidence="1" id="KW-0812">Transmembrane</keyword>
<evidence type="ECO:0000313" key="2">
    <source>
        <dbReference type="EMBL" id="MDC8013270.1"/>
    </source>
</evidence>
<feature type="transmembrane region" description="Helical" evidence="1">
    <location>
        <begin position="145"/>
        <end position="167"/>
    </location>
</feature>
<dbReference type="EMBL" id="JAOVZO020000017">
    <property type="protein sequence ID" value="MDC8013270.1"/>
    <property type="molecule type" value="Genomic_DNA"/>
</dbReference>
<feature type="transmembrane region" description="Helical" evidence="1">
    <location>
        <begin position="36"/>
        <end position="54"/>
    </location>
</feature>
<feature type="transmembrane region" description="Helical" evidence="1">
    <location>
        <begin position="99"/>
        <end position="116"/>
    </location>
</feature>
<keyword evidence="3" id="KW-1185">Reference proteome</keyword>
<feature type="transmembrane region" description="Helical" evidence="1">
    <location>
        <begin position="174"/>
        <end position="197"/>
    </location>
</feature>
<evidence type="ECO:0000256" key="1">
    <source>
        <dbReference type="SAM" id="Phobius"/>
    </source>
</evidence>
<accession>A0A9X3YL63</accession>
<keyword evidence="1" id="KW-0472">Membrane</keyword>
<dbReference type="AlphaFoldDB" id="A0A9X3YL63"/>
<reference evidence="2" key="1">
    <citation type="submission" date="2023-02" db="EMBL/GenBank/DDBJ databases">
        <title>Tahibacter soli sp. nov. isolated from soil.</title>
        <authorList>
            <person name="Baek J.H."/>
            <person name="Lee J.K."/>
            <person name="Choi D.G."/>
            <person name="Jeon C.O."/>
        </authorList>
    </citation>
    <scope>NUCLEOTIDE SEQUENCE</scope>
    <source>
        <strain evidence="2">BL</strain>
    </source>
</reference>
<sequence length="251" mass="27478">MSRRKSARPVSNDPVGDAAFEAAMLERWPKPEPLSIGLRVATLALVFGFTWHAIHHRGATAGALLLPMAGEIAAGVLIGFALAATVVRDAQFRKEVVSGVRFWAIVAIVFLAWSWFRADRAQIGLDRQLMLTVNTIADYVRVQGMLWPMLAAGVGLVAATAGDVAAYRRKGPPFVFLGSLSLGLRLFVLIVAGFGFLVAADASRRNRAELMWCVLLAGEAFALWAPYVVQKKIREEHAAERAERDARRKKK</sequence>
<dbReference type="RefSeq" id="WP_263545480.1">
    <property type="nucleotide sequence ID" value="NZ_JAOVZO020000017.1"/>
</dbReference>
<feature type="transmembrane region" description="Helical" evidence="1">
    <location>
        <begin position="66"/>
        <end position="87"/>
    </location>
</feature>
<comment type="caution">
    <text evidence="2">The sequence shown here is derived from an EMBL/GenBank/DDBJ whole genome shotgun (WGS) entry which is preliminary data.</text>
</comment>
<proteinExistence type="predicted"/>
<keyword evidence="1" id="KW-1133">Transmembrane helix</keyword>
<dbReference type="Proteomes" id="UP001139971">
    <property type="component" value="Unassembled WGS sequence"/>
</dbReference>
<evidence type="ECO:0000313" key="3">
    <source>
        <dbReference type="Proteomes" id="UP001139971"/>
    </source>
</evidence>
<feature type="transmembrane region" description="Helical" evidence="1">
    <location>
        <begin position="209"/>
        <end position="229"/>
    </location>
</feature>
<organism evidence="2 3">
    <name type="scientific">Tahibacter soli</name>
    <dbReference type="NCBI Taxonomy" id="2983605"/>
    <lineage>
        <taxon>Bacteria</taxon>
        <taxon>Pseudomonadati</taxon>
        <taxon>Pseudomonadota</taxon>
        <taxon>Gammaproteobacteria</taxon>
        <taxon>Lysobacterales</taxon>
        <taxon>Rhodanobacteraceae</taxon>
        <taxon>Tahibacter</taxon>
    </lineage>
</organism>
<protein>
    <submittedName>
        <fullName evidence="2">Uncharacterized protein</fullName>
    </submittedName>
</protein>
<gene>
    <name evidence="2" type="ORF">OD750_012040</name>
</gene>
<name>A0A9X3YL63_9GAMM</name>